<evidence type="ECO:0000256" key="4">
    <source>
        <dbReference type="ARBA" id="ARBA00022816"/>
    </source>
</evidence>
<dbReference type="PANTHER" id="PTHR12084">
    <property type="entry name" value="NUCLEAR PORE GLYCOPROTEIN P62-RELATED"/>
    <property type="match status" value="1"/>
</dbReference>
<dbReference type="Gene3D" id="1.20.5.170">
    <property type="match status" value="1"/>
</dbReference>
<dbReference type="FunFam" id="1.20.5.170:FF:000040">
    <property type="entry name" value="Nuclear pore glycoprotein p62"/>
    <property type="match status" value="1"/>
</dbReference>
<dbReference type="GO" id="GO:0006606">
    <property type="term" value="P:protein import into nucleus"/>
    <property type="evidence" value="ECO:0007669"/>
    <property type="project" value="TreeGrafter"/>
</dbReference>
<evidence type="ECO:0000313" key="10">
    <source>
        <dbReference type="Proteomes" id="UP000694867"/>
    </source>
</evidence>
<dbReference type="Proteomes" id="UP000694867">
    <property type="component" value="Unplaced"/>
</dbReference>
<evidence type="ECO:0000256" key="1">
    <source>
        <dbReference type="ARBA" id="ARBA00004567"/>
    </source>
</evidence>
<dbReference type="GO" id="GO:0044613">
    <property type="term" value="C:nuclear pore central transport channel"/>
    <property type="evidence" value="ECO:0007669"/>
    <property type="project" value="TreeGrafter"/>
</dbReference>
<dbReference type="GeneID" id="100905498"/>
<evidence type="ECO:0000259" key="9">
    <source>
        <dbReference type="Pfam" id="PF05064"/>
    </source>
</evidence>
<dbReference type="AlphaFoldDB" id="A0AAJ7L7E4"/>
<dbReference type="KEGG" id="goe:100905498"/>
<name>A0AAJ7L7E4_9ACAR</name>
<comment type="subcellular location">
    <subcellularLocation>
        <location evidence="1">Nucleus</location>
        <location evidence="1">Nuclear pore complex</location>
    </subcellularLocation>
</comment>
<evidence type="ECO:0000256" key="5">
    <source>
        <dbReference type="ARBA" id="ARBA00022927"/>
    </source>
</evidence>
<sequence length="369" mass="38041">MAFSFGTNPTTTAGGTGLTFGTPTTTSAFGAPSATPAFGTGTATAPSTFGSGSLFGASTSAAPTLNLSTTGTGFGAAPAPAAAPATGNFSFGASTAPATAPAAGNFSFGASTASSAFSFGAAKPTTTAAGMAPTSTTSAFGSTGLGGAMPAGGGFSFPTATNTTVASAPTGTGAATCVASGPQGAMTFEELEKKCNEWKKELEFQEESFLKRATQINAWDRLISANAEKITELHEYMKKVRSDQDRMDREVDFVVAQQKELEEMLGPLEQEALALEPTSIQHHTDFERQTTYNSATTVNAQLRGMAERIKDIIEHINANNKSGNDASSLSQITKILNAHVDVLQFIQNGIDTLQQKTEDVNKLLATARI</sequence>
<dbReference type="RefSeq" id="XP_018496482.1">
    <property type="nucleotide sequence ID" value="XM_018640966.1"/>
</dbReference>
<proteinExistence type="inferred from homology"/>
<keyword evidence="10" id="KW-1185">Reference proteome</keyword>
<dbReference type="GO" id="GO:0051028">
    <property type="term" value="P:mRNA transport"/>
    <property type="evidence" value="ECO:0007669"/>
    <property type="project" value="UniProtKB-KW"/>
</dbReference>
<feature type="domain" description="Nucleoporin NSP1-like C-terminal" evidence="9">
    <location>
        <begin position="185"/>
        <end position="279"/>
    </location>
</feature>
<dbReference type="InterPro" id="IPR026010">
    <property type="entry name" value="NSP1/NUP62"/>
</dbReference>
<evidence type="ECO:0000256" key="7">
    <source>
        <dbReference type="ARBA" id="ARBA00023132"/>
    </source>
</evidence>
<reference evidence="11" key="1">
    <citation type="submission" date="2025-08" db="UniProtKB">
        <authorList>
            <consortium name="RefSeq"/>
        </authorList>
    </citation>
    <scope>IDENTIFICATION</scope>
</reference>
<evidence type="ECO:0000256" key="3">
    <source>
        <dbReference type="ARBA" id="ARBA00022448"/>
    </source>
</evidence>
<evidence type="ECO:0000256" key="6">
    <source>
        <dbReference type="ARBA" id="ARBA00023010"/>
    </source>
</evidence>
<evidence type="ECO:0000256" key="8">
    <source>
        <dbReference type="ARBA" id="ARBA00023242"/>
    </source>
</evidence>
<dbReference type="InterPro" id="IPR007758">
    <property type="entry name" value="Nucleoporin_NSP1_C"/>
</dbReference>
<keyword evidence="7" id="KW-0906">Nuclear pore complex</keyword>
<gene>
    <name evidence="11" type="primary">LOC100905498</name>
</gene>
<keyword evidence="5" id="KW-0653">Protein transport</keyword>
<dbReference type="PANTHER" id="PTHR12084:SF0">
    <property type="entry name" value="NUCLEAR PORE GLYCOPROTEIN P62"/>
    <property type="match status" value="1"/>
</dbReference>
<keyword evidence="8" id="KW-0539">Nucleus</keyword>
<organism evidence="10 11">
    <name type="scientific">Galendromus occidentalis</name>
    <name type="common">western predatory mite</name>
    <dbReference type="NCBI Taxonomy" id="34638"/>
    <lineage>
        <taxon>Eukaryota</taxon>
        <taxon>Metazoa</taxon>
        <taxon>Ecdysozoa</taxon>
        <taxon>Arthropoda</taxon>
        <taxon>Chelicerata</taxon>
        <taxon>Arachnida</taxon>
        <taxon>Acari</taxon>
        <taxon>Parasitiformes</taxon>
        <taxon>Mesostigmata</taxon>
        <taxon>Gamasina</taxon>
        <taxon>Phytoseioidea</taxon>
        <taxon>Phytoseiidae</taxon>
        <taxon>Typhlodrominae</taxon>
        <taxon>Galendromus</taxon>
    </lineage>
</organism>
<keyword evidence="3" id="KW-0813">Transport</keyword>
<evidence type="ECO:0000256" key="2">
    <source>
        <dbReference type="ARBA" id="ARBA00005911"/>
    </source>
</evidence>
<dbReference type="GO" id="GO:0006405">
    <property type="term" value="P:RNA export from nucleus"/>
    <property type="evidence" value="ECO:0007669"/>
    <property type="project" value="TreeGrafter"/>
</dbReference>
<dbReference type="Pfam" id="PF05064">
    <property type="entry name" value="Nsp1_C"/>
    <property type="match status" value="1"/>
</dbReference>
<dbReference type="GO" id="GO:0017056">
    <property type="term" value="F:structural constituent of nuclear pore"/>
    <property type="evidence" value="ECO:0007669"/>
    <property type="project" value="InterPro"/>
</dbReference>
<comment type="similarity">
    <text evidence="2">Belongs to the nucleoporin NSP1/NUP62 family.</text>
</comment>
<evidence type="ECO:0000313" key="11">
    <source>
        <dbReference type="RefSeq" id="XP_018496482.1"/>
    </source>
</evidence>
<keyword evidence="4" id="KW-0509">mRNA transport</keyword>
<accession>A0AAJ7L7E4</accession>
<dbReference type="GO" id="GO:0005543">
    <property type="term" value="F:phospholipid binding"/>
    <property type="evidence" value="ECO:0007669"/>
    <property type="project" value="TreeGrafter"/>
</dbReference>
<keyword evidence="6" id="KW-0811">Translocation</keyword>
<protein>
    <submittedName>
        <fullName evidence="11">Nuclear pore glycoprotein p62</fullName>
    </submittedName>
</protein>